<dbReference type="PANTHER" id="PTHR44846">
    <property type="entry name" value="MANNOSYL-D-GLYCERATE TRANSPORT/METABOLISM SYSTEM REPRESSOR MNGR-RELATED"/>
    <property type="match status" value="1"/>
</dbReference>
<dbReference type="EMBL" id="JAFEJT020000005">
    <property type="protein sequence ID" value="MCH9275088.1"/>
    <property type="molecule type" value="Genomic_DNA"/>
</dbReference>
<dbReference type="Proteomes" id="UP000710815">
    <property type="component" value="Unassembled WGS sequence"/>
</dbReference>
<evidence type="ECO:0000256" key="3">
    <source>
        <dbReference type="ARBA" id="ARBA00023163"/>
    </source>
</evidence>
<evidence type="ECO:0000256" key="1">
    <source>
        <dbReference type="ARBA" id="ARBA00023015"/>
    </source>
</evidence>
<name>A0ABS9VSN5_9BIFI</name>
<dbReference type="Pfam" id="PF07702">
    <property type="entry name" value="UTRA"/>
    <property type="match status" value="1"/>
</dbReference>
<feature type="domain" description="HTH gntR-type" evidence="4">
    <location>
        <begin position="10"/>
        <end position="80"/>
    </location>
</feature>
<organism evidence="5 6">
    <name type="scientific">Bifidobacterium amazonense</name>
    <dbReference type="NCBI Taxonomy" id="2809027"/>
    <lineage>
        <taxon>Bacteria</taxon>
        <taxon>Bacillati</taxon>
        <taxon>Actinomycetota</taxon>
        <taxon>Actinomycetes</taxon>
        <taxon>Bifidobacteriales</taxon>
        <taxon>Bifidobacteriaceae</taxon>
        <taxon>Bifidobacterium</taxon>
    </lineage>
</organism>
<dbReference type="InterPro" id="IPR011663">
    <property type="entry name" value="UTRA"/>
</dbReference>
<dbReference type="InterPro" id="IPR036390">
    <property type="entry name" value="WH_DNA-bd_sf"/>
</dbReference>
<evidence type="ECO:0000313" key="5">
    <source>
        <dbReference type="EMBL" id="MCH9275088.1"/>
    </source>
</evidence>
<evidence type="ECO:0000313" key="6">
    <source>
        <dbReference type="Proteomes" id="UP000710815"/>
    </source>
</evidence>
<dbReference type="InterPro" id="IPR050679">
    <property type="entry name" value="Bact_HTH_transcr_reg"/>
</dbReference>
<keyword evidence="2" id="KW-0238">DNA-binding</keyword>
<dbReference type="Pfam" id="PF00392">
    <property type="entry name" value="GntR"/>
    <property type="match status" value="1"/>
</dbReference>
<sequence length="253" mass="28632">MGMDGRVSDHIPVNVLVQKIRDIIGREQLLPGEKLDTERHLAACFHVTRYDIQSALSILESDKEIIRKIGRDGGIFVSDGRLERNFNTLESLPVIAKRQGLEITSRVLKAETIPAAPSDIRVFSLDDANPTIYSITRLRSTGDRPLSLEANRFPAKLFPDLLDHDLAQPLYAIFERYYRIRPANVDEDLESVLPNNEEACLLSIPSATPLIRIHRTTSDRNGIAFERSSELFIADRVRFTMHHSGYVRLSATR</sequence>
<proteinExistence type="predicted"/>
<keyword evidence="6" id="KW-1185">Reference proteome</keyword>
<dbReference type="InterPro" id="IPR036388">
    <property type="entry name" value="WH-like_DNA-bd_sf"/>
</dbReference>
<protein>
    <submittedName>
        <fullName evidence="5">GntR family transcriptional regulator</fullName>
    </submittedName>
</protein>
<dbReference type="SUPFAM" id="SSF46785">
    <property type="entry name" value="Winged helix' DNA-binding domain"/>
    <property type="match status" value="1"/>
</dbReference>
<reference evidence="5 6" key="1">
    <citation type="journal article" date="2021" name="Environ. Microbiol.">
        <title>Genetic insights into the dark matter of the mammalian gut microbiota through targeted genome reconstruction.</title>
        <authorList>
            <person name="Lugli G.A."/>
            <person name="Alessandri G."/>
            <person name="Milani C."/>
            <person name="Viappiani A."/>
            <person name="Fontana F."/>
            <person name="Tarracchini C."/>
            <person name="Mancabelli L."/>
            <person name="Argentini C."/>
            <person name="Ruiz L."/>
            <person name="Margolles A."/>
            <person name="van Sinderen D."/>
            <person name="Turroni F."/>
            <person name="Ventura M."/>
        </authorList>
    </citation>
    <scope>NUCLEOTIDE SEQUENCE [LARGE SCALE GENOMIC DNA]</scope>
    <source>
        <strain evidence="5 6">MA1</strain>
    </source>
</reference>
<keyword evidence="1" id="KW-0805">Transcription regulation</keyword>
<evidence type="ECO:0000259" key="4">
    <source>
        <dbReference type="PROSITE" id="PS50949"/>
    </source>
</evidence>
<gene>
    <name evidence="5" type="ORF">JS533_002170</name>
</gene>
<dbReference type="SMART" id="SM00345">
    <property type="entry name" value="HTH_GNTR"/>
    <property type="match status" value="1"/>
</dbReference>
<comment type="caution">
    <text evidence="5">The sequence shown here is derived from an EMBL/GenBank/DDBJ whole genome shotgun (WGS) entry which is preliminary data.</text>
</comment>
<reference evidence="5 6" key="2">
    <citation type="journal article" date="2021" name="Syst. Appl. Microbiol.">
        <title>Phylogenetic classification of ten novel species belonging to the genus Bifidobacterium comprising B. phasiani sp. nov., B. pongonis sp. nov., B. saguinibicoloris sp. nov., B. colobi sp. nov., B. simiiventris sp. nov., B. santillanense sp. nov., B. miconis sp. nov., B. amazonense sp. nov., B. pluvialisilvae sp. nov., and B. miconisargentati sp. nov.</title>
        <authorList>
            <person name="Lugli G.A."/>
            <person name="Calvete-Torre I."/>
            <person name="Alessandri G."/>
            <person name="Milani C."/>
            <person name="Turroni F."/>
            <person name="Laiolo P."/>
            <person name="Ossiprandi M.C."/>
            <person name="Margolles A."/>
            <person name="Ruiz L."/>
            <person name="Ventura M."/>
        </authorList>
    </citation>
    <scope>NUCLEOTIDE SEQUENCE [LARGE SCALE GENOMIC DNA]</scope>
    <source>
        <strain evidence="5 6">MA1</strain>
    </source>
</reference>
<dbReference type="RefSeq" id="WP_241512920.1">
    <property type="nucleotide sequence ID" value="NZ_JAFEJT020000005.1"/>
</dbReference>
<evidence type="ECO:0000256" key="2">
    <source>
        <dbReference type="ARBA" id="ARBA00023125"/>
    </source>
</evidence>
<dbReference type="Gene3D" id="3.40.1410.10">
    <property type="entry name" value="Chorismate lyase-like"/>
    <property type="match status" value="1"/>
</dbReference>
<dbReference type="SMART" id="SM00866">
    <property type="entry name" value="UTRA"/>
    <property type="match status" value="1"/>
</dbReference>
<dbReference type="SUPFAM" id="SSF64288">
    <property type="entry name" value="Chorismate lyase-like"/>
    <property type="match status" value="1"/>
</dbReference>
<dbReference type="Gene3D" id="1.10.10.10">
    <property type="entry name" value="Winged helix-like DNA-binding domain superfamily/Winged helix DNA-binding domain"/>
    <property type="match status" value="1"/>
</dbReference>
<keyword evidence="3" id="KW-0804">Transcription</keyword>
<dbReference type="PROSITE" id="PS50949">
    <property type="entry name" value="HTH_GNTR"/>
    <property type="match status" value="1"/>
</dbReference>
<dbReference type="PANTHER" id="PTHR44846:SF1">
    <property type="entry name" value="MANNOSYL-D-GLYCERATE TRANSPORT_METABOLISM SYSTEM REPRESSOR MNGR-RELATED"/>
    <property type="match status" value="1"/>
</dbReference>
<dbReference type="InterPro" id="IPR000524">
    <property type="entry name" value="Tscrpt_reg_HTH_GntR"/>
</dbReference>
<accession>A0ABS9VSN5</accession>
<dbReference type="InterPro" id="IPR028978">
    <property type="entry name" value="Chorismate_lyase_/UTRA_dom_sf"/>
</dbReference>